<dbReference type="GO" id="GO:0071949">
    <property type="term" value="F:FAD binding"/>
    <property type="evidence" value="ECO:0007669"/>
    <property type="project" value="InterPro"/>
</dbReference>
<dbReference type="InterPro" id="IPR012951">
    <property type="entry name" value="BBE"/>
</dbReference>
<dbReference type="InterPro" id="IPR050432">
    <property type="entry name" value="FAD-linked_Oxidoreductases_BP"/>
</dbReference>
<name>A0A6S6VDB9_9PLEO</name>
<evidence type="ECO:0000256" key="1">
    <source>
        <dbReference type="ARBA" id="ARBA00005466"/>
    </source>
</evidence>
<keyword evidence="2" id="KW-0560">Oxidoreductase</keyword>
<dbReference type="PANTHER" id="PTHR13878">
    <property type="entry name" value="GULONOLACTONE OXIDASE"/>
    <property type="match status" value="1"/>
</dbReference>
<dbReference type="PANTHER" id="PTHR13878:SF91">
    <property type="entry name" value="FAD BINDING DOMAIN PROTEIN (AFU_ORTHOLOGUE AFUA_6G12070)-RELATED"/>
    <property type="match status" value="1"/>
</dbReference>
<dbReference type="InterPro" id="IPR036318">
    <property type="entry name" value="FAD-bd_PCMH-like_sf"/>
</dbReference>
<dbReference type="InterPro" id="IPR016169">
    <property type="entry name" value="FAD-bd_PCMH_sub2"/>
</dbReference>
<dbReference type="EMBL" id="HG992979">
    <property type="protein sequence ID" value="CAE7021473.1"/>
    <property type="molecule type" value="Genomic_DNA"/>
</dbReference>
<reference evidence="3" key="1">
    <citation type="submission" date="2021-02" db="EMBL/GenBank/DDBJ databases">
        <authorList>
            <person name="Syme A R."/>
            <person name="Syme A R."/>
            <person name="Moolhuijzen P."/>
        </authorList>
    </citation>
    <scope>NUCLEOTIDE SEQUENCE</scope>
    <source>
        <strain evidence="3">W1-1</strain>
    </source>
</reference>
<dbReference type="PROSITE" id="PS51387">
    <property type="entry name" value="FAD_PCMH"/>
    <property type="match status" value="1"/>
</dbReference>
<dbReference type="GO" id="GO:0016491">
    <property type="term" value="F:oxidoreductase activity"/>
    <property type="evidence" value="ECO:0007669"/>
    <property type="project" value="UniProtKB-KW"/>
</dbReference>
<proteinExistence type="inferred from homology"/>
<evidence type="ECO:0000313" key="4">
    <source>
        <dbReference type="Proteomes" id="UP000472372"/>
    </source>
</evidence>
<dbReference type="Gene3D" id="3.30.465.10">
    <property type="match status" value="2"/>
</dbReference>
<comment type="similarity">
    <text evidence="1">Belongs to the oxygen-dependent FAD-linked oxidoreductase family.</text>
</comment>
<organism evidence="3 4">
    <name type="scientific">Pyrenophora teres f. teres</name>
    <dbReference type="NCBI Taxonomy" id="97479"/>
    <lineage>
        <taxon>Eukaryota</taxon>
        <taxon>Fungi</taxon>
        <taxon>Dikarya</taxon>
        <taxon>Ascomycota</taxon>
        <taxon>Pezizomycotina</taxon>
        <taxon>Dothideomycetes</taxon>
        <taxon>Pleosporomycetidae</taxon>
        <taxon>Pleosporales</taxon>
        <taxon>Pleosporineae</taxon>
        <taxon>Pleosporaceae</taxon>
        <taxon>Pyrenophora</taxon>
    </lineage>
</organism>
<gene>
    <name evidence="3" type="ORF">PTTW11_03268</name>
</gene>
<dbReference type="InterPro" id="IPR006094">
    <property type="entry name" value="Oxid_FAD_bind_N"/>
</dbReference>
<sequence length="654" mass="72333">MTVEQQPLLNEKAASIDRLEGTDGELRHTDAIRARNLGGSLRNAVLLPLLGAIALYSSYRLCKQYIFDQAAWPMIVHKTSPSNYTCIPGQSCWPSTYEWNSFNQSVDGHLKLTIPWAAPCYSDPSSKQCQEVAKNYGDGVSRTKQYGSMEFLDWERCGRSQCALNSANTSEPVSGACSLGRLSAYYVDARSGNDISKTLDFARKHGIRISIKNTGHDYFGRSTAPNSLAIWTHNLKDTKFHKKFHPKGCDTRYENIGEIGAGIQAQEAWEAFEPHDMLVTVGAVASVGIAGGFGQGGGHGPLGPKYGLMVDQAVEFDVVTADGQQRTINECSDPDLFWAMRGGGGGSYAVLTSYKFQLHPAVPINVYSFQAHFEAPKNITESRIHRAILTGLASNQSRFGENGVAGFNFVLPGHVVFLQVMPSTDPNAIKNVTAKFRDLLTHLPGLKITENKYYSFKKFSQWHEFTERPSISRNGPVGLGFNGAGRFIPKDLFATPNKIDQLVTAVVTAMQFSYSNHGGGGAQLYATGPDNNPDNGKTSINPIWRDSLWEVVMGQFWTTSTPLEMRAQIQKTVSATIEPFKALTPGGGCYLNEGDWTEENWRETFFGKQYDRLLAIKQRYDPTGLFNCWKCVGWTGYNDPKYSCYVQALEDLQP</sequence>
<evidence type="ECO:0000313" key="3">
    <source>
        <dbReference type="EMBL" id="CAE7021473.1"/>
    </source>
</evidence>
<dbReference type="Pfam" id="PF08031">
    <property type="entry name" value="BBE"/>
    <property type="match status" value="1"/>
</dbReference>
<accession>A0A6S6VDB9</accession>
<dbReference type="AlphaFoldDB" id="A0A6S6VDB9"/>
<dbReference type="InterPro" id="IPR016166">
    <property type="entry name" value="FAD-bd_PCMH"/>
</dbReference>
<dbReference type="SUPFAM" id="SSF56176">
    <property type="entry name" value="FAD-binding/transporter-associated domain-like"/>
    <property type="match status" value="1"/>
</dbReference>
<protein>
    <submittedName>
        <fullName evidence="3">GlcD</fullName>
    </submittedName>
</protein>
<dbReference type="Pfam" id="PF01565">
    <property type="entry name" value="FAD_binding_4"/>
    <property type="match status" value="1"/>
</dbReference>
<dbReference type="Proteomes" id="UP000472372">
    <property type="component" value="Chromosome 3"/>
</dbReference>
<evidence type="ECO:0000256" key="2">
    <source>
        <dbReference type="ARBA" id="ARBA00023002"/>
    </source>
</evidence>